<comment type="cofactor">
    <cofactor evidence="1">
        <name>FAD</name>
        <dbReference type="ChEBI" id="CHEBI:57692"/>
    </cofactor>
</comment>
<dbReference type="InterPro" id="IPR004113">
    <property type="entry name" value="FAD-bd_oxidored_4_C"/>
</dbReference>
<proteinExistence type="inferred from homology"/>
<reference evidence="9 10" key="1">
    <citation type="journal article" date="2015" name="G3 (Bethesda)">
        <title>Insights into Ongoing Evolution of the Hexachlorocyclohexane Catabolic Pathway from Comparative Genomics of Ten Sphingomonadaceae Strains.</title>
        <authorList>
            <person name="Pearce S.L."/>
            <person name="Oakeshott J.G."/>
            <person name="Pandey G."/>
        </authorList>
    </citation>
    <scope>NUCLEOTIDE SEQUENCE [LARGE SCALE GENOMIC DNA]</scope>
    <source>
        <strain evidence="9 10">LL02</strain>
    </source>
</reference>
<dbReference type="GO" id="GO:1903457">
    <property type="term" value="P:lactate catabolic process"/>
    <property type="evidence" value="ECO:0007669"/>
    <property type="project" value="TreeGrafter"/>
</dbReference>
<evidence type="ECO:0000256" key="4">
    <source>
        <dbReference type="ARBA" id="ARBA00022827"/>
    </source>
</evidence>
<dbReference type="GO" id="GO:0071949">
    <property type="term" value="F:FAD binding"/>
    <property type="evidence" value="ECO:0007669"/>
    <property type="project" value="InterPro"/>
</dbReference>
<dbReference type="Pfam" id="PF01565">
    <property type="entry name" value="FAD_binding_4"/>
    <property type="match status" value="1"/>
</dbReference>
<keyword evidence="4" id="KW-0274">FAD</keyword>
<dbReference type="PANTHER" id="PTHR11748">
    <property type="entry name" value="D-LACTATE DEHYDROGENASE"/>
    <property type="match status" value="1"/>
</dbReference>
<dbReference type="OrthoDB" id="9811557at2"/>
<dbReference type="Proteomes" id="UP000052268">
    <property type="component" value="Unassembled WGS sequence"/>
</dbReference>
<evidence type="ECO:0000256" key="6">
    <source>
        <dbReference type="ARBA" id="ARBA00023002"/>
    </source>
</evidence>
<sequence length="525" mass="55701">MTTDLAPLFDALRAILGSGELLSDPESLRLHGSDLLAEGADCIMVVRPSSVEALAAAVGLIGRAGIAMAPRGGGLTYVRGYTPTDRRFAAIDLSRLNRVISVSEEDMIVTVEAGATWKQVHEALAPLGLRLPFFGTFSGIRATVGGGLSNGALFLGTARHVSAAEAVVGMEVVLADGSLLHTGQKGVALAPLPFMRTFGPDTTGLFVHDAGALGIKARVSLRLIRAPRHSGFLSFGFERQADGIAALCEIARSDLAEDAYMMDPDKTRAALSGPTDLVHDVRVLAKVARQERGLFKGLKAGAKLAMAGRSFIDAGCHSLHLVLTGRSEAAVEADMAEVRAIAARFDGRELADSIPRAGRADLFVPVDGMILGPDADRWIALNAKVPHSEAMRLTNEVEALLSRYKPALDAAGVTVSRLLTVMGTHAFSYEPVLNWRDAWLPLHRDILGPAPRFAEPDAAPDARALVMKVRGELIALFARLGAASNQIGRTYPYASVLRPEARALLEALKRAVDPQGVMNPGALEL</sequence>
<keyword evidence="6" id="KW-0560">Oxidoreductase</keyword>
<comment type="caution">
    <text evidence="9">The sequence shown here is derived from an EMBL/GenBank/DDBJ whole genome shotgun (WGS) entry which is preliminary data.</text>
</comment>
<keyword evidence="5" id="KW-0809">Transit peptide</keyword>
<dbReference type="GO" id="GO:0008720">
    <property type="term" value="F:D-lactate dehydrogenase (NAD+) activity"/>
    <property type="evidence" value="ECO:0007669"/>
    <property type="project" value="TreeGrafter"/>
</dbReference>
<name>A0A0J7XY93_9SPHN</name>
<dbReference type="PROSITE" id="PS51387">
    <property type="entry name" value="FAD_PCMH"/>
    <property type="match status" value="1"/>
</dbReference>
<dbReference type="InterPro" id="IPR016166">
    <property type="entry name" value="FAD-bd_PCMH"/>
</dbReference>
<evidence type="ECO:0000259" key="8">
    <source>
        <dbReference type="PROSITE" id="PS51387"/>
    </source>
</evidence>
<dbReference type="AlphaFoldDB" id="A0A0J7XY93"/>
<dbReference type="RefSeq" id="WP_059151335.1">
    <property type="nucleotide sequence ID" value="NZ_KQ130453.1"/>
</dbReference>
<dbReference type="InterPro" id="IPR006094">
    <property type="entry name" value="Oxid_FAD_bind_N"/>
</dbReference>
<evidence type="ECO:0000313" key="10">
    <source>
        <dbReference type="Proteomes" id="UP000052268"/>
    </source>
</evidence>
<dbReference type="PANTHER" id="PTHR11748:SF111">
    <property type="entry name" value="D-LACTATE DEHYDROGENASE, MITOCHONDRIAL-RELATED"/>
    <property type="match status" value="1"/>
</dbReference>
<protein>
    <recommendedName>
        <fullName evidence="7">D-lactate dehydrogenase (cytochrome)</fullName>
        <ecNumber evidence="7">1.1.2.4</ecNumber>
    </recommendedName>
</protein>
<dbReference type="SUPFAM" id="SSF56176">
    <property type="entry name" value="FAD-binding/transporter-associated domain-like"/>
    <property type="match status" value="1"/>
</dbReference>
<dbReference type="Pfam" id="PF02913">
    <property type="entry name" value="FAD-oxidase_C"/>
    <property type="match status" value="1"/>
</dbReference>
<dbReference type="PATRIC" id="fig|1114963.3.peg.2098"/>
<comment type="similarity">
    <text evidence="2">Belongs to the FAD-binding oxidoreductase/transferase type 4 family.</text>
</comment>
<dbReference type="EMBL" id="JACU01000004">
    <property type="protein sequence ID" value="KMS56482.1"/>
    <property type="molecule type" value="Genomic_DNA"/>
</dbReference>
<dbReference type="SUPFAM" id="SSF55103">
    <property type="entry name" value="FAD-linked oxidases, C-terminal domain"/>
    <property type="match status" value="1"/>
</dbReference>
<keyword evidence="3" id="KW-0285">Flavoprotein</keyword>
<dbReference type="InterPro" id="IPR016169">
    <property type="entry name" value="FAD-bd_PCMH_sub2"/>
</dbReference>
<accession>A0A0J7XY93</accession>
<keyword evidence="10" id="KW-1185">Reference proteome</keyword>
<dbReference type="EC" id="1.1.2.4" evidence="7"/>
<evidence type="ECO:0000256" key="3">
    <source>
        <dbReference type="ARBA" id="ARBA00022630"/>
    </source>
</evidence>
<gene>
    <name evidence="9" type="ORF">V474_16320</name>
</gene>
<dbReference type="GO" id="GO:0004458">
    <property type="term" value="F:D-lactate dehydrogenase (cytochrome) activity"/>
    <property type="evidence" value="ECO:0007669"/>
    <property type="project" value="UniProtKB-EC"/>
</dbReference>
<feature type="domain" description="FAD-binding PCMH-type" evidence="8">
    <location>
        <begin position="38"/>
        <end position="226"/>
    </location>
</feature>
<organism evidence="9 10">
    <name type="scientific">Novosphingobium barchaimii LL02</name>
    <dbReference type="NCBI Taxonomy" id="1114963"/>
    <lineage>
        <taxon>Bacteria</taxon>
        <taxon>Pseudomonadati</taxon>
        <taxon>Pseudomonadota</taxon>
        <taxon>Alphaproteobacteria</taxon>
        <taxon>Sphingomonadales</taxon>
        <taxon>Sphingomonadaceae</taxon>
        <taxon>Novosphingobium</taxon>
    </lineage>
</organism>
<evidence type="ECO:0000313" key="9">
    <source>
        <dbReference type="EMBL" id="KMS56482.1"/>
    </source>
</evidence>
<evidence type="ECO:0000256" key="7">
    <source>
        <dbReference type="ARBA" id="ARBA00038897"/>
    </source>
</evidence>
<dbReference type="InterPro" id="IPR016164">
    <property type="entry name" value="FAD-linked_Oxase-like_C"/>
</dbReference>
<dbReference type="Gene3D" id="3.30.465.10">
    <property type="match status" value="1"/>
</dbReference>
<evidence type="ECO:0000256" key="1">
    <source>
        <dbReference type="ARBA" id="ARBA00001974"/>
    </source>
</evidence>
<evidence type="ECO:0000256" key="2">
    <source>
        <dbReference type="ARBA" id="ARBA00008000"/>
    </source>
</evidence>
<evidence type="ECO:0000256" key="5">
    <source>
        <dbReference type="ARBA" id="ARBA00022946"/>
    </source>
</evidence>
<dbReference type="InterPro" id="IPR036318">
    <property type="entry name" value="FAD-bd_PCMH-like_sf"/>
</dbReference>